<comment type="caution">
    <text evidence="2">The sequence shown here is derived from an EMBL/GenBank/DDBJ whole genome shotgun (WGS) entry which is preliminary data.</text>
</comment>
<reference evidence="3" key="1">
    <citation type="journal article" date="2019" name="Int. J. Syst. Evol. Microbiol.">
        <title>The Global Catalogue of Microorganisms (GCM) 10K type strain sequencing project: providing services to taxonomists for standard genome sequencing and annotation.</title>
        <authorList>
            <consortium name="The Broad Institute Genomics Platform"/>
            <consortium name="The Broad Institute Genome Sequencing Center for Infectious Disease"/>
            <person name="Wu L."/>
            <person name="Ma J."/>
        </authorList>
    </citation>
    <scope>NUCLEOTIDE SEQUENCE [LARGE SCALE GENOMIC DNA]</scope>
    <source>
        <strain evidence="3">JCM 17695</strain>
    </source>
</reference>
<proteinExistence type="predicted"/>
<evidence type="ECO:0000313" key="3">
    <source>
        <dbReference type="Proteomes" id="UP001596512"/>
    </source>
</evidence>
<dbReference type="InterPro" id="IPR016169">
    <property type="entry name" value="FAD-bd_PCMH_sub2"/>
</dbReference>
<sequence>MRRAYPAAKLARLTAVKDAYDPENVFHLNQNIRPSGHAGAVAS</sequence>
<organism evidence="2 3">
    <name type="scientific">Actinokineospora soli</name>
    <dbReference type="NCBI Taxonomy" id="1048753"/>
    <lineage>
        <taxon>Bacteria</taxon>
        <taxon>Bacillati</taxon>
        <taxon>Actinomycetota</taxon>
        <taxon>Actinomycetes</taxon>
        <taxon>Pseudonocardiales</taxon>
        <taxon>Pseudonocardiaceae</taxon>
        <taxon>Actinokineospora</taxon>
    </lineage>
</organism>
<name>A0ABW2TM61_9PSEU</name>
<gene>
    <name evidence="2" type="ORF">ACFQV2_16330</name>
</gene>
<feature type="domain" description="Berberine/berberine-like" evidence="1">
    <location>
        <begin position="8"/>
        <end position="33"/>
    </location>
</feature>
<evidence type="ECO:0000259" key="1">
    <source>
        <dbReference type="Pfam" id="PF08031"/>
    </source>
</evidence>
<accession>A0ABW2TM61</accession>
<dbReference type="InterPro" id="IPR012951">
    <property type="entry name" value="BBE"/>
</dbReference>
<dbReference type="Proteomes" id="UP001596512">
    <property type="component" value="Unassembled WGS sequence"/>
</dbReference>
<keyword evidence="3" id="KW-1185">Reference proteome</keyword>
<dbReference type="Gene3D" id="3.30.465.10">
    <property type="match status" value="1"/>
</dbReference>
<evidence type="ECO:0000313" key="2">
    <source>
        <dbReference type="EMBL" id="MFC7614847.1"/>
    </source>
</evidence>
<protein>
    <submittedName>
        <fullName evidence="2">BBE domain-containing protein</fullName>
    </submittedName>
</protein>
<dbReference type="EMBL" id="JBHTEY010000004">
    <property type="protein sequence ID" value="MFC7614847.1"/>
    <property type="molecule type" value="Genomic_DNA"/>
</dbReference>
<dbReference type="Pfam" id="PF08031">
    <property type="entry name" value="BBE"/>
    <property type="match status" value="1"/>
</dbReference>